<evidence type="ECO:0000256" key="1">
    <source>
        <dbReference type="SAM" id="MobiDB-lite"/>
    </source>
</evidence>
<keyword evidence="4" id="KW-1185">Reference proteome</keyword>
<keyword evidence="2" id="KW-1133">Transmembrane helix</keyword>
<gene>
    <name evidence="3" type="ORF">INF35_02300</name>
</gene>
<evidence type="ECO:0008006" key="5">
    <source>
        <dbReference type="Google" id="ProtNLM"/>
    </source>
</evidence>
<keyword evidence="2" id="KW-0812">Transmembrane</keyword>
<sequence length="252" mass="28423">MNVVVLVLQILGILILAVLLLLAIFLLLPAGIEAFWKEQKAEIWLSVGPLRRRFYPPRAKRETEKKQTGKTEKPKPESPEPEKKEQEEPRASVPDTAEAAKPSPKEPQPDEVDRLYESLMGDPMKYVRRLTRWAKGPGKMLLEHLKVRKVKIVWTVTGEDAAATAIAYGALAGACNTAWVVLEDLVDVQAEELRLEPDFTGERRKERCFSCQITARMYIIVASVILTVWRSTKRQGAPSKKKKTAHKTADTK</sequence>
<organism evidence="3 4">
    <name type="scientific">Gemmiger gallinarum</name>
    <dbReference type="NCBI Taxonomy" id="2779354"/>
    <lineage>
        <taxon>Bacteria</taxon>
        <taxon>Bacillati</taxon>
        <taxon>Bacillota</taxon>
        <taxon>Clostridia</taxon>
        <taxon>Eubacteriales</taxon>
        <taxon>Gemmiger</taxon>
    </lineage>
</organism>
<dbReference type="EMBL" id="JADCKC010000001">
    <property type="protein sequence ID" value="MBE5036621.1"/>
    <property type="molecule type" value="Genomic_DNA"/>
</dbReference>
<protein>
    <recommendedName>
        <fullName evidence="5">DUF2953 domain-containing protein</fullName>
    </recommendedName>
</protein>
<feature type="compositionally biased region" description="Basic and acidic residues" evidence="1">
    <location>
        <begin position="59"/>
        <end position="90"/>
    </location>
</feature>
<comment type="caution">
    <text evidence="3">The sequence shown here is derived from an EMBL/GenBank/DDBJ whole genome shotgun (WGS) entry which is preliminary data.</text>
</comment>
<name>A0ABR9R0F5_9FIRM</name>
<keyword evidence="2" id="KW-0472">Membrane</keyword>
<evidence type="ECO:0000256" key="2">
    <source>
        <dbReference type="SAM" id="Phobius"/>
    </source>
</evidence>
<reference evidence="3 4" key="1">
    <citation type="submission" date="2020-10" db="EMBL/GenBank/DDBJ databases">
        <title>ChiBAC.</title>
        <authorList>
            <person name="Zenner C."/>
            <person name="Hitch T.C.A."/>
            <person name="Clavel T."/>
        </authorList>
    </citation>
    <scope>NUCLEOTIDE SEQUENCE [LARGE SCALE GENOMIC DNA]</scope>
    <source>
        <strain evidence="3 4">DSM 109015</strain>
    </source>
</reference>
<feature type="region of interest" description="Disordered" evidence="1">
    <location>
        <begin position="56"/>
        <end position="111"/>
    </location>
</feature>
<dbReference type="Proteomes" id="UP000768567">
    <property type="component" value="Unassembled WGS sequence"/>
</dbReference>
<evidence type="ECO:0000313" key="4">
    <source>
        <dbReference type="Proteomes" id="UP000768567"/>
    </source>
</evidence>
<feature type="transmembrane region" description="Helical" evidence="2">
    <location>
        <begin position="6"/>
        <end position="28"/>
    </location>
</feature>
<accession>A0ABR9R0F5</accession>
<evidence type="ECO:0000313" key="3">
    <source>
        <dbReference type="EMBL" id="MBE5036621.1"/>
    </source>
</evidence>
<proteinExistence type="predicted"/>
<dbReference type="RefSeq" id="WP_193499914.1">
    <property type="nucleotide sequence ID" value="NZ_JADCKC010000001.1"/>
</dbReference>